<dbReference type="GO" id="GO:0005737">
    <property type="term" value="C:cytoplasm"/>
    <property type="evidence" value="ECO:0007669"/>
    <property type="project" value="TreeGrafter"/>
</dbReference>
<feature type="compositionally biased region" description="Basic residues" evidence="1">
    <location>
        <begin position="360"/>
        <end position="382"/>
    </location>
</feature>
<organism evidence="3 4">
    <name type="scientific">Mariniphaga sediminis</name>
    <dbReference type="NCBI Taxonomy" id="1628158"/>
    <lineage>
        <taxon>Bacteria</taxon>
        <taxon>Pseudomonadati</taxon>
        <taxon>Bacteroidota</taxon>
        <taxon>Bacteroidia</taxon>
        <taxon>Marinilabiliales</taxon>
        <taxon>Prolixibacteraceae</taxon>
        <taxon>Mariniphaga</taxon>
    </lineage>
</organism>
<accession>A0A399D393</accession>
<dbReference type="PANTHER" id="PTHR43830:SF3">
    <property type="entry name" value="PROTEIN PSP1"/>
    <property type="match status" value="1"/>
</dbReference>
<feature type="domain" description="PSP1 C-terminal" evidence="2">
    <location>
        <begin position="112"/>
        <end position="197"/>
    </location>
</feature>
<dbReference type="AlphaFoldDB" id="A0A399D393"/>
<dbReference type="NCBIfam" id="NF041131">
    <property type="entry name" value="RicT_YaaT_fam"/>
    <property type="match status" value="1"/>
</dbReference>
<keyword evidence="4" id="KW-1185">Reference proteome</keyword>
<dbReference type="PROSITE" id="PS51411">
    <property type="entry name" value="PSP1_C"/>
    <property type="match status" value="1"/>
</dbReference>
<name>A0A399D393_9BACT</name>
<evidence type="ECO:0000259" key="2">
    <source>
        <dbReference type="PROSITE" id="PS51411"/>
    </source>
</evidence>
<gene>
    <name evidence="3" type="ORF">D1164_05445</name>
</gene>
<dbReference type="EMBL" id="QWET01000003">
    <property type="protein sequence ID" value="RIH66354.1"/>
    <property type="molecule type" value="Genomic_DNA"/>
</dbReference>
<dbReference type="InterPro" id="IPR007557">
    <property type="entry name" value="PSP1_C"/>
</dbReference>
<evidence type="ECO:0000313" key="4">
    <source>
        <dbReference type="Proteomes" id="UP000266441"/>
    </source>
</evidence>
<dbReference type="Pfam" id="PF04468">
    <property type="entry name" value="PSP1"/>
    <property type="match status" value="1"/>
</dbReference>
<comment type="caution">
    <text evidence="3">The sequence shown here is derived from an EMBL/GenBank/DDBJ whole genome shotgun (WGS) entry which is preliminary data.</text>
</comment>
<protein>
    <recommendedName>
        <fullName evidence="2">PSP1 C-terminal domain-containing protein</fullName>
    </recommendedName>
</protein>
<evidence type="ECO:0000313" key="3">
    <source>
        <dbReference type="EMBL" id="RIH66354.1"/>
    </source>
</evidence>
<sequence length="382" mass="43732">MIFALRIIKDGEEMSCTGCSFNNSYTDETVDVYNWLNDLPDTSDQSDIVEVKFKTSRKEFFRNTDGIPLKRGYKVVVATSPGHDVGEVTLTGYLADKQFERKVKNPQRYQLNVIYRRATDNDIQVLEDARKNEKNTLIRARQIAADLRLDMKIGEVEYRGDGKKAIFYYIADGRVDFRELIKYYAREFRIKVEMKQIGARQEAGLVGGIGSCGRELCCSSWRTDFSSISSDAAQKQGLSPAAQKMAGACGKLKCCLLYELDTYMEARQEFPEELIFLETASGLAKPLKTDYLKKEIWFTFEGNITSGAFSLSLKEVKDIIQKNKRGEKPELKQKVAAATDEIGWQTMNNDRIDRFEKETTKKKKSRRKKGNFKRRNTKTNTN</sequence>
<reference evidence="3 4" key="1">
    <citation type="journal article" date="2015" name="Int. J. Syst. Evol. Microbiol.">
        <title>Mariniphaga sediminis sp. nov., isolated from coastal sediment.</title>
        <authorList>
            <person name="Wang F.Q."/>
            <person name="Shen Q.Y."/>
            <person name="Chen G.J."/>
            <person name="Du Z.J."/>
        </authorList>
    </citation>
    <scope>NUCLEOTIDE SEQUENCE [LARGE SCALE GENOMIC DNA]</scope>
    <source>
        <strain evidence="3 4">SY21</strain>
    </source>
</reference>
<dbReference type="InterPro" id="IPR047767">
    <property type="entry name" value="PSP1-like"/>
</dbReference>
<evidence type="ECO:0000256" key="1">
    <source>
        <dbReference type="SAM" id="MobiDB-lite"/>
    </source>
</evidence>
<dbReference type="Proteomes" id="UP000266441">
    <property type="component" value="Unassembled WGS sequence"/>
</dbReference>
<proteinExistence type="predicted"/>
<feature type="region of interest" description="Disordered" evidence="1">
    <location>
        <begin position="353"/>
        <end position="382"/>
    </location>
</feature>
<dbReference type="PANTHER" id="PTHR43830">
    <property type="entry name" value="PROTEIN PSP1"/>
    <property type="match status" value="1"/>
</dbReference>